<evidence type="ECO:0000256" key="1">
    <source>
        <dbReference type="SAM" id="Phobius"/>
    </source>
</evidence>
<dbReference type="EMBL" id="CP071696">
    <property type="protein sequence ID" value="QTX04926.1"/>
    <property type="molecule type" value="Genomic_DNA"/>
</dbReference>
<evidence type="ECO:0000313" key="3">
    <source>
        <dbReference type="Proteomes" id="UP000671914"/>
    </source>
</evidence>
<sequence>MGALIVCLLVCAAITAATWVLSLITNEHSWVDRIWSIAPIAYVGIFAGYAGLADPRLNLMTVLVFLWGVRLTFNFARKGGYRMRSGEDYRWAILRGRMKRWQFEVFNLLFISIYQNLLILAICLPAFTVYEAGRSPIGIADVVIALVFLAFLAGETIADQQQWEFHRWKAREIASGRTPSPRFLQKGLFRYSRHPNFFFEQAQWWIFYGFAITATGVWLHWTLGGAVLLTVLFIGSTAFTESISRSRYPEYADYQAATSAMVPWFPERGRAITQP</sequence>
<evidence type="ECO:0000313" key="2">
    <source>
        <dbReference type="EMBL" id="QTX04926.1"/>
    </source>
</evidence>
<accession>A0A975IQD6</accession>
<dbReference type="PANTHER" id="PTHR32251">
    <property type="entry name" value="3-OXO-5-ALPHA-STEROID 4-DEHYDROGENASE"/>
    <property type="match status" value="1"/>
</dbReference>
<dbReference type="GO" id="GO:0016020">
    <property type="term" value="C:membrane"/>
    <property type="evidence" value="ECO:0007669"/>
    <property type="project" value="TreeGrafter"/>
</dbReference>
<feature type="transmembrane region" description="Helical" evidence="1">
    <location>
        <begin position="227"/>
        <end position="244"/>
    </location>
</feature>
<keyword evidence="1" id="KW-0472">Membrane</keyword>
<dbReference type="Pfam" id="PF06966">
    <property type="entry name" value="DUF1295"/>
    <property type="match status" value="1"/>
</dbReference>
<dbReference type="AlphaFoldDB" id="A0A975IQD6"/>
<feature type="transmembrane region" description="Helical" evidence="1">
    <location>
        <begin position="105"/>
        <end position="130"/>
    </location>
</feature>
<dbReference type="Proteomes" id="UP000671914">
    <property type="component" value="Chromosome"/>
</dbReference>
<keyword evidence="3" id="KW-1185">Reference proteome</keyword>
<name>A0A975IQD6_9MICO</name>
<reference evidence="2" key="1">
    <citation type="submission" date="2021-03" db="EMBL/GenBank/DDBJ databases">
        <title>Agromyces archimandritus sp. nov., isolated from the cockroach Archimandrita tessellata.</title>
        <authorList>
            <person name="Guzman J."/>
            <person name="Ortuzar M."/>
            <person name="Poehlein A."/>
            <person name="Daniel R."/>
            <person name="Trujillo M."/>
            <person name="Vilcinskas A."/>
        </authorList>
    </citation>
    <scope>NUCLEOTIDE SEQUENCE</scope>
    <source>
        <strain evidence="2">G127AT</strain>
    </source>
</reference>
<dbReference type="KEGG" id="aarc:G127AT_01310"/>
<dbReference type="RefSeq" id="WP_210899039.1">
    <property type="nucleotide sequence ID" value="NZ_CP071696.1"/>
</dbReference>
<organism evidence="2 3">
    <name type="scientific">Agromyces archimandritae</name>
    <dbReference type="NCBI Taxonomy" id="2781962"/>
    <lineage>
        <taxon>Bacteria</taxon>
        <taxon>Bacillati</taxon>
        <taxon>Actinomycetota</taxon>
        <taxon>Actinomycetes</taxon>
        <taxon>Micrococcales</taxon>
        <taxon>Microbacteriaceae</taxon>
        <taxon>Agromyces</taxon>
    </lineage>
</organism>
<proteinExistence type="predicted"/>
<protein>
    <submittedName>
        <fullName evidence="2">DUF1295 domain-containing protein</fullName>
    </submittedName>
</protein>
<dbReference type="PANTHER" id="PTHR32251:SF23">
    <property type="entry name" value="3-OXO-5-ALPHA-STEROID 4-DEHYDROGENASE (DUF1295)"/>
    <property type="match status" value="1"/>
</dbReference>
<feature type="transmembrane region" description="Helical" evidence="1">
    <location>
        <begin position="136"/>
        <end position="158"/>
    </location>
</feature>
<dbReference type="Gene3D" id="1.20.120.1630">
    <property type="match status" value="1"/>
</dbReference>
<keyword evidence="1" id="KW-1133">Transmembrane helix</keyword>
<keyword evidence="1" id="KW-0812">Transmembrane</keyword>
<dbReference type="InterPro" id="IPR010721">
    <property type="entry name" value="UstE-like"/>
</dbReference>
<gene>
    <name evidence="2" type="ORF">G127AT_01310</name>
</gene>